<protein>
    <submittedName>
        <fullName evidence="2 3">Uncharacterized protein</fullName>
    </submittedName>
</protein>
<sequence>MIYNINILLTVIFFININYAINIKNKSIRSASQCECPLEEVPSCTCKPSSKFIVPSTEMSCHCLTELLCNCMERIKKLEEQQQRPYFDPSLAKSTHSTTSSPFYLPSTTSSYDSCTVNCNKICLETCQTTPIHRQNACYNICKNTCEASCQQPETPIYSTTHTPSYTTTQFPIYTTTATPNYEMEYETIPYSNLYTTQPNYPIYPSSMTTTSSPSLFYDINNPPNECLLKCLERCGENSLECISECQNACDCEKACRSRCVQISIPIYSCMLPCHNTCSDRSNIVTNLRKHLNNRKVGMSKLATEVKKDSNKKPPSSFSCLKNCYQNCQVNNTLGVCSNYCPELCNCADSCTEYCGKENIPNSQCENSCIGTCKISNKYNKYIKESNSKKNDLQPCDEKCFNNCNLSLKCDGVADYNKKENCKYECKKRCKHECTNQEVVINCAKISNNDSNICVCPNGYRSCGNNNYCCLLR</sequence>
<dbReference type="PANTHER" id="PTHR31895">
    <property type="entry name" value="PROTEIN CBG03177-RELATED"/>
    <property type="match status" value="1"/>
</dbReference>
<proteinExistence type="predicted"/>
<evidence type="ECO:0000313" key="3">
    <source>
        <dbReference type="WBParaSite" id="TCONS_00010135.p1"/>
    </source>
</evidence>
<dbReference type="AlphaFoldDB" id="A0A0K0EK47"/>
<reference evidence="2" key="1">
    <citation type="submission" date="2015-08" db="UniProtKB">
        <authorList>
            <consortium name="WormBaseParasite"/>
        </authorList>
    </citation>
    <scope>IDENTIFICATION</scope>
</reference>
<dbReference type="WBParaSite" id="TCONS_00010135.p1">
    <property type="protein sequence ID" value="TCONS_00010135.p1"/>
    <property type="gene ID" value="XLOC_007836"/>
</dbReference>
<dbReference type="Proteomes" id="UP000035681">
    <property type="component" value="Unplaced"/>
</dbReference>
<evidence type="ECO:0000313" key="1">
    <source>
        <dbReference type="Proteomes" id="UP000035681"/>
    </source>
</evidence>
<evidence type="ECO:0000313" key="2">
    <source>
        <dbReference type="WBParaSite" id="SSTP_0000983900.1"/>
    </source>
</evidence>
<name>A0A0K0EK47_STRER</name>
<dbReference type="WBParaSite" id="SSTP_0000983900.1">
    <property type="protein sequence ID" value="SSTP_0000983900.1"/>
    <property type="gene ID" value="SSTP_0000983900"/>
</dbReference>
<accession>A0A0K0EK47</accession>
<keyword evidence="1" id="KW-1185">Reference proteome</keyword>
<organism evidence="2">
    <name type="scientific">Strongyloides stercoralis</name>
    <name type="common">Threadworm</name>
    <dbReference type="NCBI Taxonomy" id="6248"/>
    <lineage>
        <taxon>Eukaryota</taxon>
        <taxon>Metazoa</taxon>
        <taxon>Ecdysozoa</taxon>
        <taxon>Nematoda</taxon>
        <taxon>Chromadorea</taxon>
        <taxon>Rhabditida</taxon>
        <taxon>Tylenchina</taxon>
        <taxon>Panagrolaimomorpha</taxon>
        <taxon>Strongyloidoidea</taxon>
        <taxon>Strongyloididae</taxon>
        <taxon>Strongyloides</taxon>
    </lineage>
</organism>